<dbReference type="RefSeq" id="WP_145243308.1">
    <property type="nucleotide sequence ID" value="NZ_CP036273.1"/>
</dbReference>
<name>A0A517Y0C8_9BACT</name>
<evidence type="ECO:0000256" key="1">
    <source>
        <dbReference type="SAM" id="SignalP"/>
    </source>
</evidence>
<dbReference type="NCBIfam" id="TIGR03000">
    <property type="entry name" value="plancto_dom_1"/>
    <property type="match status" value="1"/>
</dbReference>
<evidence type="ECO:0000313" key="3">
    <source>
        <dbReference type="Proteomes" id="UP000319576"/>
    </source>
</evidence>
<dbReference type="Proteomes" id="UP000319576">
    <property type="component" value="Chromosome"/>
</dbReference>
<feature type="signal peptide" evidence="1">
    <location>
        <begin position="1"/>
        <end position="21"/>
    </location>
</feature>
<keyword evidence="3" id="KW-1185">Reference proteome</keyword>
<protein>
    <submittedName>
        <fullName evidence="2">Uncharacterized protein</fullName>
    </submittedName>
</protein>
<dbReference type="OrthoDB" id="292627at2"/>
<evidence type="ECO:0000313" key="2">
    <source>
        <dbReference type="EMBL" id="QDU23212.1"/>
    </source>
</evidence>
<proteinExistence type="predicted"/>
<accession>A0A517Y0C8</accession>
<dbReference type="InterPro" id="IPR017460">
    <property type="entry name" value="CHP03000_planctomycetes"/>
</dbReference>
<dbReference type="AlphaFoldDB" id="A0A517Y0C8"/>
<sequence precursor="true">MRRALFAAVLAVAASAAPAKAWDWPTATSATFPLLTPSGYYTNTYYYGWAYPWFAYYNYAHGPYANWASYGPYATYGWGCYGCRGYADPFAGTGAATLVVDLPESAVLKFNGVSSPTTGNSRTYSVPALSYGQDYGYELVAEVTANGKTTRAAAKVVLRAGETARVTLNPK</sequence>
<reference evidence="2 3" key="1">
    <citation type="submission" date="2019-02" db="EMBL/GenBank/DDBJ databases">
        <title>Deep-cultivation of Planctomycetes and their phenomic and genomic characterization uncovers novel biology.</title>
        <authorList>
            <person name="Wiegand S."/>
            <person name="Jogler M."/>
            <person name="Boedeker C."/>
            <person name="Pinto D."/>
            <person name="Vollmers J."/>
            <person name="Rivas-Marin E."/>
            <person name="Kohn T."/>
            <person name="Peeters S.H."/>
            <person name="Heuer A."/>
            <person name="Rast P."/>
            <person name="Oberbeckmann S."/>
            <person name="Bunk B."/>
            <person name="Jeske O."/>
            <person name="Meyerdierks A."/>
            <person name="Storesund J.E."/>
            <person name="Kallscheuer N."/>
            <person name="Luecker S."/>
            <person name="Lage O.M."/>
            <person name="Pohl T."/>
            <person name="Merkel B.J."/>
            <person name="Hornburger P."/>
            <person name="Mueller R.-W."/>
            <person name="Bruemmer F."/>
            <person name="Labrenz M."/>
            <person name="Spormann A.M."/>
            <person name="Op den Camp H."/>
            <person name="Overmann J."/>
            <person name="Amann R."/>
            <person name="Jetten M.S.M."/>
            <person name="Mascher T."/>
            <person name="Medema M.H."/>
            <person name="Devos D.P."/>
            <person name="Kaster A.-K."/>
            <person name="Ovreas L."/>
            <person name="Rohde M."/>
            <person name="Galperin M.Y."/>
            <person name="Jogler C."/>
        </authorList>
    </citation>
    <scope>NUCLEOTIDE SEQUENCE [LARGE SCALE GENOMIC DNA]</scope>
    <source>
        <strain evidence="2 3">ETA_A1</strain>
    </source>
</reference>
<gene>
    <name evidence="2" type="ORF">ETAA1_52040</name>
</gene>
<dbReference type="EMBL" id="CP036273">
    <property type="protein sequence ID" value="QDU23212.1"/>
    <property type="molecule type" value="Genomic_DNA"/>
</dbReference>
<organism evidence="2 3">
    <name type="scientific">Urbifossiella limnaea</name>
    <dbReference type="NCBI Taxonomy" id="2528023"/>
    <lineage>
        <taxon>Bacteria</taxon>
        <taxon>Pseudomonadati</taxon>
        <taxon>Planctomycetota</taxon>
        <taxon>Planctomycetia</taxon>
        <taxon>Gemmatales</taxon>
        <taxon>Gemmataceae</taxon>
        <taxon>Urbifossiella</taxon>
    </lineage>
</organism>
<keyword evidence="1" id="KW-0732">Signal</keyword>
<feature type="chain" id="PRO_5022074311" evidence="1">
    <location>
        <begin position="22"/>
        <end position="171"/>
    </location>
</feature>
<dbReference type="KEGG" id="uli:ETAA1_52040"/>